<feature type="non-terminal residue" evidence="2">
    <location>
        <position position="1"/>
    </location>
</feature>
<organism evidence="2 3">
    <name type="scientific">Streblomastix strix</name>
    <dbReference type="NCBI Taxonomy" id="222440"/>
    <lineage>
        <taxon>Eukaryota</taxon>
        <taxon>Metamonada</taxon>
        <taxon>Preaxostyla</taxon>
        <taxon>Oxymonadida</taxon>
        <taxon>Streblomastigidae</taxon>
        <taxon>Streblomastix</taxon>
    </lineage>
</organism>
<evidence type="ECO:0000313" key="3">
    <source>
        <dbReference type="Proteomes" id="UP000324800"/>
    </source>
</evidence>
<name>A0A5J4U9X5_9EUKA</name>
<sequence>TEDPTVCPTDTTENWEQADQICIIKRLKRLVQTLGIKGVTTNFIRQASSTELAGQRFDEMAINVFTHHMSDSKMNQQFNIFVANMEMDSIASALVNNHSEKHATKTISKQRGGARVFKGNILQQFPLRDDLQLSPQDTLAPSLSLSIISTQSIVEAESPKDHESAKYQKLQMQKVDQIVEPQEVAQNSSMTKGSDRATTVNAQIQ</sequence>
<reference evidence="2 3" key="1">
    <citation type="submission" date="2019-03" db="EMBL/GenBank/DDBJ databases">
        <title>Single cell metagenomics reveals metabolic interactions within the superorganism composed of flagellate Streblomastix strix and complex community of Bacteroidetes bacteria on its surface.</title>
        <authorList>
            <person name="Treitli S.C."/>
            <person name="Kolisko M."/>
            <person name="Husnik F."/>
            <person name="Keeling P."/>
            <person name="Hampl V."/>
        </authorList>
    </citation>
    <scope>NUCLEOTIDE SEQUENCE [LARGE SCALE GENOMIC DNA]</scope>
    <source>
        <strain evidence="2">ST1C</strain>
    </source>
</reference>
<feature type="region of interest" description="Disordered" evidence="1">
    <location>
        <begin position="181"/>
        <end position="205"/>
    </location>
</feature>
<protein>
    <submittedName>
        <fullName evidence="2">Uncharacterized protein</fullName>
    </submittedName>
</protein>
<evidence type="ECO:0000256" key="1">
    <source>
        <dbReference type="SAM" id="MobiDB-lite"/>
    </source>
</evidence>
<dbReference type="AlphaFoldDB" id="A0A5J4U9X5"/>
<accession>A0A5J4U9X5</accession>
<dbReference type="Proteomes" id="UP000324800">
    <property type="component" value="Unassembled WGS sequence"/>
</dbReference>
<feature type="compositionally biased region" description="Polar residues" evidence="1">
    <location>
        <begin position="184"/>
        <end position="205"/>
    </location>
</feature>
<proteinExistence type="predicted"/>
<evidence type="ECO:0000313" key="2">
    <source>
        <dbReference type="EMBL" id="KAA6366701.1"/>
    </source>
</evidence>
<gene>
    <name evidence="2" type="ORF">EZS28_037772</name>
</gene>
<dbReference type="EMBL" id="SNRW01019087">
    <property type="protein sequence ID" value="KAA6366701.1"/>
    <property type="molecule type" value="Genomic_DNA"/>
</dbReference>
<comment type="caution">
    <text evidence="2">The sequence shown here is derived from an EMBL/GenBank/DDBJ whole genome shotgun (WGS) entry which is preliminary data.</text>
</comment>